<accession>A0A4Y9LQP4</accession>
<evidence type="ECO:0000313" key="3">
    <source>
        <dbReference type="Proteomes" id="UP000297966"/>
    </source>
</evidence>
<sequence>MSGSSPAAVYYPPRTDQESGWQSAKDKSMARDSQAALVALNRFGFGARGGASGDLINAASDPRGFVKAELSRPNGVLLEAPGLQSTPQLGQAVFAYQDQVKQAREAAAKAGAPTEAPPPQAPSDQKPGLRRNLSLNAAATEIAGQMAEAKPTDSKPADTMAKPDTMQPNMAAPPAAKPAPQPLNVIQKTFRTEALARLQRATLVECGFTERLVVFWSNHFCISASKGELARIWAGAFEREAIRPHVLGRFADMLKAVEQHPAMLFFLDNQQSLGPDSRAGQNRKRGLNENLAREIMELHTLGVGGGYTQEDVTSLARIITGWTFAGRQGGLGTPGSFAFNVNAHQPGPQVLLGRTYEPTGLAQGEAALADIARHPSTANFIATKLVRHLVADDPPQALVARLRDVFAKTDGDLKAMATALVDSDEAWKAPLTKMRSPYDFVVASGRLLARVPEDPGGYLNNLNLLGQPLWSPAGPNGFPDTTAAWAAPEGMKLRLDIAAQMGARLGNNIDPLDLLEFAAADAASIETRRTIERAESRQQALALLLMSPEMQRR</sequence>
<dbReference type="EMBL" id="SPQT01000016">
    <property type="protein sequence ID" value="TFV45007.1"/>
    <property type="molecule type" value="Genomic_DNA"/>
</dbReference>
<reference evidence="2 3" key="1">
    <citation type="submission" date="2019-03" db="EMBL/GenBank/DDBJ databases">
        <title>Bradyrhizobium diversity isolated from nodules of Chamaecrista fasciculata.</title>
        <authorList>
            <person name="Klepa M.S."/>
            <person name="Urquiaga M.O."/>
            <person name="Hungria M."/>
            <person name="Delamuta J.R."/>
        </authorList>
    </citation>
    <scope>NUCLEOTIDE SEQUENCE [LARGE SCALE GENOMIC DNA]</scope>
    <source>
        <strain evidence="2 3">CNPSo 3448</strain>
    </source>
</reference>
<protein>
    <submittedName>
        <fullName evidence="2">DUF1800 family protein</fullName>
    </submittedName>
</protein>
<keyword evidence="3" id="KW-1185">Reference proteome</keyword>
<dbReference type="OrthoDB" id="9772295at2"/>
<dbReference type="InterPro" id="IPR014917">
    <property type="entry name" value="DUF1800"/>
</dbReference>
<dbReference type="AlphaFoldDB" id="A0A4Y9LQP4"/>
<dbReference type="Pfam" id="PF08811">
    <property type="entry name" value="DUF1800"/>
    <property type="match status" value="1"/>
</dbReference>
<feature type="region of interest" description="Disordered" evidence="1">
    <location>
        <begin position="1"/>
        <end position="27"/>
    </location>
</feature>
<comment type="caution">
    <text evidence="2">The sequence shown here is derived from an EMBL/GenBank/DDBJ whole genome shotgun (WGS) entry which is preliminary data.</text>
</comment>
<proteinExistence type="predicted"/>
<dbReference type="Proteomes" id="UP000297966">
    <property type="component" value="Unassembled WGS sequence"/>
</dbReference>
<organism evidence="2 3">
    <name type="scientific">Bradyrhizobium niftali</name>
    <dbReference type="NCBI Taxonomy" id="2560055"/>
    <lineage>
        <taxon>Bacteria</taxon>
        <taxon>Pseudomonadati</taxon>
        <taxon>Pseudomonadota</taxon>
        <taxon>Alphaproteobacteria</taxon>
        <taxon>Hyphomicrobiales</taxon>
        <taxon>Nitrobacteraceae</taxon>
        <taxon>Bradyrhizobium</taxon>
    </lineage>
</organism>
<evidence type="ECO:0000256" key="1">
    <source>
        <dbReference type="SAM" id="MobiDB-lite"/>
    </source>
</evidence>
<name>A0A4Y9LQP4_9BRAD</name>
<feature type="region of interest" description="Disordered" evidence="1">
    <location>
        <begin position="104"/>
        <end position="129"/>
    </location>
</feature>
<evidence type="ECO:0000313" key="2">
    <source>
        <dbReference type="EMBL" id="TFV45007.1"/>
    </source>
</evidence>
<gene>
    <name evidence="2" type="ORF">E4K65_26025</name>
</gene>